<dbReference type="Proteomes" id="UP000275747">
    <property type="component" value="Chromosome"/>
</dbReference>
<evidence type="ECO:0000313" key="1">
    <source>
        <dbReference type="EMBL" id="AYM72689.1"/>
    </source>
</evidence>
<reference evidence="1 2" key="1">
    <citation type="submission" date="2018-10" db="EMBL/GenBank/DDBJ databases">
        <title>Escaping from acidified nitrite in gastric host defense: Transcriptomic basis for resistance to free nitrous acid in Enterococcus faecalis.</title>
        <authorList>
            <person name="Yu Z."/>
            <person name="Shi D."/>
            <person name="Liu W."/>
            <person name="Meng F."/>
        </authorList>
    </citation>
    <scope>NUCLEOTIDE SEQUENCE [LARGE SCALE GENOMIC DNA]</scope>
    <source>
        <strain evidence="1 2">JE1</strain>
    </source>
</reference>
<dbReference type="RefSeq" id="WP_049827218.1">
    <property type="nucleotide sequence ID" value="NZ_CAKMCQ010000015.1"/>
</dbReference>
<organism evidence="1 2">
    <name type="scientific">Enterococcus faecium</name>
    <name type="common">Streptococcus faecium</name>
    <dbReference type="NCBI Taxonomy" id="1352"/>
    <lineage>
        <taxon>Bacteria</taxon>
        <taxon>Bacillati</taxon>
        <taxon>Bacillota</taxon>
        <taxon>Bacilli</taxon>
        <taxon>Lactobacillales</taxon>
        <taxon>Enterococcaceae</taxon>
        <taxon>Enterococcus</taxon>
    </lineage>
</organism>
<name>A0AAI8LKM1_ENTFC</name>
<evidence type="ECO:0000313" key="2">
    <source>
        <dbReference type="Proteomes" id="UP000275747"/>
    </source>
</evidence>
<proteinExistence type="predicted"/>
<dbReference type="AlphaFoldDB" id="A0AAI8LKM1"/>
<gene>
    <name evidence="1" type="ORF">D9Z05_05215</name>
</gene>
<accession>A0AAI8LKM1</accession>
<dbReference type="EMBL" id="CP033041">
    <property type="protein sequence ID" value="AYM72689.1"/>
    <property type="molecule type" value="Genomic_DNA"/>
</dbReference>
<protein>
    <submittedName>
        <fullName evidence="1">Glycine zipper family protein</fullName>
    </submittedName>
</protein>
<sequence>MGLFGNSQKKEEKIKKKLLIQEENEEKKLLKKRQQEENLRKLKDFTPNRTIEKSIFIDTEKRQFKIKGLFNSSSIYDLDKINSYELVENGTSISSGGLGRAAIGALAFGGVGAIVGAVTGKKKDNTIIEHLNIKINMNDLDKPVIYLPLISKKTKRSSMLYKNAIVQADKILSTLDILLKETSKNTNKYYSRKSSIFSC</sequence>